<evidence type="ECO:0000256" key="1">
    <source>
        <dbReference type="ARBA" id="ARBA00023180"/>
    </source>
</evidence>
<feature type="domain" description="PSI" evidence="4">
    <location>
        <begin position="950"/>
        <end position="1000"/>
    </location>
</feature>
<evidence type="ECO:0000313" key="5">
    <source>
        <dbReference type="EMBL" id="CAD8157933.1"/>
    </source>
</evidence>
<dbReference type="SMART" id="SM00639">
    <property type="entry name" value="PSA"/>
    <property type="match status" value="32"/>
</dbReference>
<dbReference type="SMART" id="SM00423">
    <property type="entry name" value="PSI"/>
    <property type="match status" value="7"/>
</dbReference>
<comment type="caution">
    <text evidence="5">The sequence shown here is derived from an EMBL/GenBank/DDBJ whole genome shotgun (WGS) entry which is preliminary data.</text>
</comment>
<feature type="domain" description="PSI" evidence="4">
    <location>
        <begin position="26"/>
        <end position="76"/>
    </location>
</feature>
<dbReference type="Pfam" id="PF01508">
    <property type="entry name" value="Paramecium_SA"/>
    <property type="match status" value="28"/>
</dbReference>
<keyword evidence="1" id="KW-0325">Glycoprotein</keyword>
<dbReference type="OMA" id="KTICECS"/>
<feature type="region of interest" description="Disordered" evidence="2">
    <location>
        <begin position="2575"/>
        <end position="2594"/>
    </location>
</feature>
<feature type="domain" description="PSI" evidence="4">
    <location>
        <begin position="2278"/>
        <end position="2339"/>
    </location>
</feature>
<feature type="signal peptide" evidence="3">
    <location>
        <begin position="1"/>
        <end position="21"/>
    </location>
</feature>
<feature type="compositionally biased region" description="Low complexity" evidence="2">
    <location>
        <begin position="2582"/>
        <end position="2594"/>
    </location>
</feature>
<gene>
    <name evidence="5" type="ORF">POCTA_138.1.T0340236</name>
</gene>
<keyword evidence="3" id="KW-0732">Signal</keyword>
<protein>
    <recommendedName>
        <fullName evidence="4">PSI domain-containing protein</fullName>
    </recommendedName>
</protein>
<dbReference type="InterPro" id="IPR016201">
    <property type="entry name" value="PSI"/>
</dbReference>
<accession>A0A8S1U1T7</accession>
<sequence>MNKKILLLAMMLLLIESQNYSKTICECSQLLSEDDCIMAMCTWDVKNTPFCQKSAPKNVPITHSQYCSSYIESDCPKIFGCAWVELKCTFFTGCTPFTKKIDSECQAISKRCITDGTHCVEIDACSTYKKQVPCVKNAAGSLCYWDTTNNTCVDANTCDQLPTTFVIDKDCRDVISTCTTKTGGGCVDSGNNCSDQTLEIQCVWNKLSTTACYWDGDKCKDRICDNASTSMTTDDACKTFRTDGTCTTKANGGCVTRTTCAAAVIEASCIKDSSGGDCYWTGTACVDKTCANAPVTNTTNSACAGFVAGCITKSGGGCVANGACSVANVQAACVKNSSNFDCIWDTACKEKTCANAPTSNNTHDLCTSYLSTCTVKSDGGCQNRTCANAPTTLTTNDACEAYLTGNNCITKTGGGCVTNTTCAAITLEAACVKNSTGSTCFWDTANSSCKDKTCGNAPKTNTTHDLCQAFLYTCTVKSTGDGCVEKTCENSLVLDACDKDLKYRACIWKPKCYQKQCVLASSTTITHADCQAYHSSCTLSNSGSGCVLLPLKCEAITLEAACKMKANKKPCGWNGSQCIRKACSTASKLFTTTVQCQEHLPNCVVNNPVNINGTWTFQGCQDLPNTCTARKSTENCEISRFGFPTCLWVASTSSCIEKSCATATFSETTGALPEGGLTNFGCQAYLYTCILNNQANGCMAKPNSCSQLVVFNCLPGSKANGDCYWNGISCVDRICENIPQTSHSNCNNVFAQCTVNSARTACQQLANSCASYLIEENCRITSTFKQCFWNGFYCKNATCADAPDFYAYDSDQDCFNYPTSTETCTVIYKTGAQGCVQKQVNCSNYKTESQCKKTISNLTANNDCKWIFGKCYALSTFATGTCSSFKGTMSMCQQYKVGCTNTFFASSSEPCFLDCTLISGVNLTFQDCQAYDSTCSVKIDGFACINIKNNCTDYVERVHCLKSRTSYCAWIDYLYCAQVSQPSQCSFVTGLNIMDHAKCQLYHSSCTSLKDGTGCQELKEICSDYYTPLNCSLSRQGKCFFDGTNCFSIFNCSSIIGTGLTDAICKMNSAGCTLNADRTACQESLSTCAQYTNWNSCTISQAAATANKCVWTGVQCIAITSVSTECTYVTGTGLTDTICTSYHIGCTANRDGTACQEKMGFCQDYGTYSACSTSRATMYIDRCIWNGTQCTVVIQPQPDCPFVTGTALTDAICSSYNSSCTTNRDGTACQEKKPQCHDYQMQQCSISRDSSCVWRGSYCDNFQVISDCVYIIRTGLTEAICETYSFGCTVNRFRTECQEKRLYCFEYAQDSTCSESFMSACYWDGTSCISITNTATGCEQITGSNLTDQICTKYNSGCFSQKDGTACQEAKFSCKDYTTFNKCTTQTNGPISCIWSNNSCYPFTGVGVNCGVITGSGLDHAQCQEYNLDCTSVQDGTKCQNFKQTCEEYPGTYQNCLKSVTSKCYLLYDSTCITISNPATDCAKITGAAGYITYEICQSYNTGCSVNRIRNACVLQQAECYGYAVLNSCYKSAAGLCISTYGDTACVSASSAATCDTIFLGPGNYSNANCAEMKAGCTNNGTTGCVARTCANAVDITFNHLNCNTWLNTCTVNSGKTGCQTMVLRCADQALSSCLYSVEGDCVVVGSSCVRKTCDTAPANLAYDDDTECSSYLQSCTVARLGGCQERKACASYKSQIQCKFDTTGGKCFWNPTQMICVDLTCRNIEVTSLFDTHSECVAVDSTLACTVRAADGAAIPGCMSRGACSSYTIEEQCKTNASGDFCNWNMNAEPTCRDKSCTTASQDLSTHNDCYAYFNTATVKCTVFATPSNLGPILGGCQQTAACSSYIDKEQCQINANGEPCGWNGIQCADKACATAPATADYDDDTKCRAYITNKCTVSDSGQGCVDIPATCETMTQKQCYYNKAGDPCYWTGTACITKSCENAPDATSTAVDCNTYLAGCTLDAVKCKTKVCEDFAYTTDDVCKQAISTCTTNGVICVTRGSCLQALHKAGCITSSTGDQCEWVPDTEDDEWYCTIKTCSTAPSTLLTEQQCKDYLPICTTKKGGGCVKKSSCYAATVESACTISIDGQICAWDNIQQLCRVQDCQDLEGSLHTSCQARRLDCTAGVHGKCAKIQSCEKTTVRAACIQGLNGQCLWIDQYINQDGSLGACFSYTSCESLKWISDQQCKQISDKCTTDGSKCVAITSCSETNTNGGCVTGYDGVCMQSVRALRSIDPEVCQLFTACANAFYLTHEECQRANSSCTTNGLTGCIQLGECSSYNSKAGCVKNEKGPQTATDGLTSTGLCTWDSDSCRDQVCSDYNGTTHQECSNFLSACTTNGKTCLLKQQCSAYSDKITCEKAVGSNGNCIWEIESIKNNYKASCRVFTCQDIQIQLSTNVCLTSSLSCVLDNNICIPKANCSSYTSKTACNSGGISGQICVFEQQSGQNAILGIGTCTLMTECSTANNDQNACQSAKDRCYWKPAETINGQYTRSLCSTLTCAENYKQNGLCTRFYNWDKNTKQQCSLIKGSCNPISPSSLLQSDCFKGTEYTYTWNTETSKCQVCTEVKVENNTNQTDPNSGNQDNQQENQETTSSNLILRIIGIIVIDHFIL</sequence>
<evidence type="ECO:0000256" key="3">
    <source>
        <dbReference type="SAM" id="SignalP"/>
    </source>
</evidence>
<organism evidence="5 6">
    <name type="scientific">Paramecium octaurelia</name>
    <dbReference type="NCBI Taxonomy" id="43137"/>
    <lineage>
        <taxon>Eukaryota</taxon>
        <taxon>Sar</taxon>
        <taxon>Alveolata</taxon>
        <taxon>Ciliophora</taxon>
        <taxon>Intramacronucleata</taxon>
        <taxon>Oligohymenophorea</taxon>
        <taxon>Peniculida</taxon>
        <taxon>Parameciidae</taxon>
        <taxon>Paramecium</taxon>
    </lineage>
</organism>
<reference evidence="5" key="1">
    <citation type="submission" date="2021-01" db="EMBL/GenBank/DDBJ databases">
        <authorList>
            <consortium name="Genoscope - CEA"/>
            <person name="William W."/>
        </authorList>
    </citation>
    <scope>NUCLEOTIDE SEQUENCE</scope>
</reference>
<feature type="domain" description="PSI" evidence="4">
    <location>
        <begin position="124"/>
        <end position="172"/>
    </location>
</feature>
<evidence type="ECO:0000313" key="6">
    <source>
        <dbReference type="Proteomes" id="UP000683925"/>
    </source>
</evidence>
<dbReference type="InterPro" id="IPR002895">
    <property type="entry name" value="Paramecium_SA"/>
</dbReference>
<dbReference type="EMBL" id="CAJJDP010000034">
    <property type="protein sequence ID" value="CAD8157933.1"/>
    <property type="molecule type" value="Genomic_DNA"/>
</dbReference>
<keyword evidence="6" id="KW-1185">Reference proteome</keyword>
<feature type="domain" description="PSI" evidence="4">
    <location>
        <begin position="421"/>
        <end position="468"/>
    </location>
</feature>
<proteinExistence type="predicted"/>
<evidence type="ECO:0000256" key="2">
    <source>
        <dbReference type="SAM" id="MobiDB-lite"/>
    </source>
</evidence>
<feature type="chain" id="PRO_5035886547" description="PSI domain-containing protein" evidence="3">
    <location>
        <begin position="22"/>
        <end position="2615"/>
    </location>
</feature>
<dbReference type="OrthoDB" id="315264at2759"/>
<feature type="domain" description="PSI" evidence="4">
    <location>
        <begin position="323"/>
        <end position="374"/>
    </location>
</feature>
<evidence type="ECO:0000259" key="4">
    <source>
        <dbReference type="SMART" id="SM00423"/>
    </source>
</evidence>
<dbReference type="Proteomes" id="UP000683925">
    <property type="component" value="Unassembled WGS sequence"/>
</dbReference>
<feature type="domain" description="PSI" evidence="4">
    <location>
        <begin position="2074"/>
        <end position="2119"/>
    </location>
</feature>
<name>A0A8S1U1T7_PAROT</name>